<organism evidence="1 2">
    <name type="scientific">Ralstonia holmesii</name>
    <dbReference type="NCBI Taxonomy" id="3058602"/>
    <lineage>
        <taxon>Bacteria</taxon>
        <taxon>Pseudomonadati</taxon>
        <taxon>Pseudomonadota</taxon>
        <taxon>Betaproteobacteria</taxon>
        <taxon>Burkholderiales</taxon>
        <taxon>Burkholderiaceae</taxon>
        <taxon>Ralstonia</taxon>
    </lineage>
</organism>
<proteinExistence type="predicted"/>
<dbReference type="AlphaFoldDB" id="A0ABC8QBX6"/>
<evidence type="ECO:0000313" key="1">
    <source>
        <dbReference type="EMBL" id="CAJ0781332.1"/>
    </source>
</evidence>
<gene>
    <name evidence="1" type="ORF">LMG18096_01155</name>
</gene>
<dbReference type="Proteomes" id="UP001189663">
    <property type="component" value="Unassembled WGS sequence"/>
</dbReference>
<name>A0ABC8QBX6_9RALS</name>
<sequence>MRYLKIFGERDVDAVLARETGLTIRQLYFMGLAVAGHLAKYPGINAHQDYSSFGIGAEARTTFFSKMGIDIKTLRARTRAAQHYDDRWAYTWNPLEATPLVALNPQAPHLLHCPIPALLLQRISRGVFYDLIKAVDFDNPYGRAYQAYVGMVIREVFAGPSFVLVDEEEYKVGRNIHHGVDWIFTDGSANVFVECKTKRLRQDAKVAIDGAVLDGQLDVMAQAVVQLYRNIEDAIAGKTNWRPNDQPVYPLVVTLEDWYLFSPVIVDRLESMVRNRLADARIDERVLDTMPYTIASIEEFEIAGQAIARTGIQRFFSCKTSVDHRSVMLLPFVHWRFSDALEGATNLLFKQDWERLVPEIANLL</sequence>
<keyword evidence="2" id="KW-1185">Reference proteome</keyword>
<accession>A0ABC8QBX6</accession>
<comment type="caution">
    <text evidence="1">The sequence shown here is derived from an EMBL/GenBank/DDBJ whole genome shotgun (WGS) entry which is preliminary data.</text>
</comment>
<protein>
    <recommendedName>
        <fullName evidence="3">Restriction endonuclease</fullName>
    </recommendedName>
</protein>
<evidence type="ECO:0008006" key="3">
    <source>
        <dbReference type="Google" id="ProtNLM"/>
    </source>
</evidence>
<evidence type="ECO:0000313" key="2">
    <source>
        <dbReference type="Proteomes" id="UP001189663"/>
    </source>
</evidence>
<dbReference type="EMBL" id="CATZAT010000001">
    <property type="protein sequence ID" value="CAJ0781332.1"/>
    <property type="molecule type" value="Genomic_DNA"/>
</dbReference>
<reference evidence="1 2" key="1">
    <citation type="submission" date="2023-07" db="EMBL/GenBank/DDBJ databases">
        <authorList>
            <person name="Peeters C."/>
        </authorList>
    </citation>
    <scope>NUCLEOTIDE SEQUENCE [LARGE SCALE GENOMIC DNA]</scope>
    <source>
        <strain evidence="1 2">LMG 18096</strain>
    </source>
</reference>